<dbReference type="EMBL" id="KK583368">
    <property type="protein sequence ID" value="KDO19146.1"/>
    <property type="molecule type" value="Genomic_DNA"/>
</dbReference>
<dbReference type="Gene3D" id="1.25.40.20">
    <property type="entry name" value="Ankyrin repeat-containing domain"/>
    <property type="match status" value="1"/>
</dbReference>
<dbReference type="Proteomes" id="UP000030745">
    <property type="component" value="Unassembled WGS sequence"/>
</dbReference>
<dbReference type="PANTHER" id="PTHR46586:SF3">
    <property type="entry name" value="ANKYRIN REPEAT-CONTAINING PROTEIN"/>
    <property type="match status" value="1"/>
</dbReference>
<accession>A0A067BXW2</accession>
<evidence type="ECO:0000313" key="1">
    <source>
        <dbReference type="EMBL" id="KDO19146.1"/>
    </source>
</evidence>
<gene>
    <name evidence="1" type="ORF">SPRG_15713</name>
</gene>
<dbReference type="PANTHER" id="PTHR46586">
    <property type="entry name" value="ANKYRIN REPEAT-CONTAINING PROTEIN"/>
    <property type="match status" value="1"/>
</dbReference>
<name>A0A067BXW2_SAPPC</name>
<dbReference type="KEGG" id="spar:SPRG_15713"/>
<dbReference type="AlphaFoldDB" id="A0A067BXW2"/>
<dbReference type="InterPro" id="IPR052050">
    <property type="entry name" value="SecEffector_AnkRepeat"/>
</dbReference>
<dbReference type="Pfam" id="PF13637">
    <property type="entry name" value="Ank_4"/>
    <property type="match status" value="1"/>
</dbReference>
<dbReference type="OrthoDB" id="64675at2759"/>
<reference evidence="1 2" key="1">
    <citation type="journal article" date="2013" name="PLoS Genet.">
        <title>Distinctive expansion of potential virulence genes in the genome of the oomycete fish pathogen Saprolegnia parasitica.</title>
        <authorList>
            <person name="Jiang R.H."/>
            <person name="de Bruijn I."/>
            <person name="Haas B.J."/>
            <person name="Belmonte R."/>
            <person name="Lobach L."/>
            <person name="Christie J."/>
            <person name="van den Ackerveken G."/>
            <person name="Bottin A."/>
            <person name="Bulone V."/>
            <person name="Diaz-Moreno S.M."/>
            <person name="Dumas B."/>
            <person name="Fan L."/>
            <person name="Gaulin E."/>
            <person name="Govers F."/>
            <person name="Grenville-Briggs L.J."/>
            <person name="Horner N.R."/>
            <person name="Levin J.Z."/>
            <person name="Mammella M."/>
            <person name="Meijer H.J."/>
            <person name="Morris P."/>
            <person name="Nusbaum C."/>
            <person name="Oome S."/>
            <person name="Phillips A.J."/>
            <person name="van Rooyen D."/>
            <person name="Rzeszutek E."/>
            <person name="Saraiva M."/>
            <person name="Secombes C.J."/>
            <person name="Seidl M.F."/>
            <person name="Snel B."/>
            <person name="Stassen J.H."/>
            <person name="Sykes S."/>
            <person name="Tripathy S."/>
            <person name="van den Berg H."/>
            <person name="Vega-Arreguin J.C."/>
            <person name="Wawra S."/>
            <person name="Young S.K."/>
            <person name="Zeng Q."/>
            <person name="Dieguez-Uribeondo J."/>
            <person name="Russ C."/>
            <person name="Tyler B.M."/>
            <person name="van West P."/>
        </authorList>
    </citation>
    <scope>NUCLEOTIDE SEQUENCE [LARGE SCALE GENOMIC DNA]</scope>
    <source>
        <strain evidence="1 2">CBS 223.65</strain>
    </source>
</reference>
<evidence type="ECO:0000313" key="2">
    <source>
        <dbReference type="Proteomes" id="UP000030745"/>
    </source>
</evidence>
<dbReference type="RefSeq" id="XP_012210144.1">
    <property type="nucleotide sequence ID" value="XM_012354754.1"/>
</dbReference>
<dbReference type="OMA" id="TCTRDAM"/>
<dbReference type="InterPro" id="IPR036770">
    <property type="entry name" value="Ankyrin_rpt-contain_sf"/>
</dbReference>
<proteinExistence type="predicted"/>
<dbReference type="InterPro" id="IPR002110">
    <property type="entry name" value="Ankyrin_rpt"/>
</dbReference>
<sequence>MHIKLPFKRQPRVIGGPSLAVLTDPDLFTLVASYQDGLPNSLVHEFRRYNERLERLFYKSQPNLRARTSPALFRGYVLVKLLKEGDIDFALQLLRMCPTNALLLIPHRGTKYPVTMDHAVRARSLPLLTALHERQLGMCTRDAMDIAAANGDLEIVQFLHEHRSEGCSSDAFLFAAKRGHTNVVTFLREYRPADEDVMPLQPHGRAITGKDASKPDCVVQ</sequence>
<dbReference type="VEuPathDB" id="FungiDB:SPRG_15713"/>
<dbReference type="GeneID" id="24137415"/>
<organism evidence="1 2">
    <name type="scientific">Saprolegnia parasitica (strain CBS 223.65)</name>
    <dbReference type="NCBI Taxonomy" id="695850"/>
    <lineage>
        <taxon>Eukaryota</taxon>
        <taxon>Sar</taxon>
        <taxon>Stramenopiles</taxon>
        <taxon>Oomycota</taxon>
        <taxon>Saprolegniomycetes</taxon>
        <taxon>Saprolegniales</taxon>
        <taxon>Saprolegniaceae</taxon>
        <taxon>Saprolegnia</taxon>
    </lineage>
</organism>
<keyword evidence="2" id="KW-1185">Reference proteome</keyword>
<protein>
    <submittedName>
        <fullName evidence="1">Uncharacterized protein</fullName>
    </submittedName>
</protein>
<dbReference type="SUPFAM" id="SSF140860">
    <property type="entry name" value="Pseudo ankyrin repeat-like"/>
    <property type="match status" value="1"/>
</dbReference>